<dbReference type="InterPro" id="IPR023296">
    <property type="entry name" value="Glyco_hydro_beta-prop_sf"/>
</dbReference>
<proteinExistence type="inferred from homology"/>
<dbReference type="EMBL" id="NKCI01000066">
    <property type="protein sequence ID" value="RSL59340.1"/>
    <property type="molecule type" value="Genomic_DNA"/>
</dbReference>
<dbReference type="Gene3D" id="2.115.10.20">
    <property type="entry name" value="Glycosyl hydrolase domain, family 43"/>
    <property type="match status" value="1"/>
</dbReference>
<comment type="caution">
    <text evidence="5">The sequence shown here is derived from an EMBL/GenBank/DDBJ whole genome shotgun (WGS) entry which is preliminary data.</text>
</comment>
<sequence length="174" mass="19335">MSFLIGGGYDVEKLAVGLVRDKDNKILLKQTGTNDESLVRITWDTSKWAGQKVHIVVHDSSTSESWGHINVDDIRILCVPGSTTLRGGVYRNQQGRHLLRTDSNNPIILCPPLGAPKFFRDLKPFYDPIDKSWKLVIGLSNDVSGRVLLYSSKDLLSWNYVGTLYIGDGSMGDV</sequence>
<dbReference type="Proteomes" id="UP000288168">
    <property type="component" value="Unassembled WGS sequence"/>
</dbReference>
<dbReference type="GO" id="GO:0016798">
    <property type="term" value="F:hydrolase activity, acting on glycosyl bonds"/>
    <property type="evidence" value="ECO:0007669"/>
    <property type="project" value="UniProtKB-KW"/>
</dbReference>
<keyword evidence="2" id="KW-0378">Hydrolase</keyword>
<dbReference type="SUPFAM" id="SSF75005">
    <property type="entry name" value="Arabinanase/levansucrase/invertase"/>
    <property type="match status" value="1"/>
</dbReference>
<dbReference type="STRING" id="1325734.A0A428Q212"/>
<gene>
    <name evidence="5" type="ORF">CEP54_007264</name>
</gene>
<evidence type="ECO:0000259" key="4">
    <source>
        <dbReference type="Pfam" id="PF00251"/>
    </source>
</evidence>
<name>A0A428Q212_9HYPO</name>
<accession>A0A428Q212</accession>
<dbReference type="InterPro" id="IPR013148">
    <property type="entry name" value="Glyco_hydro_32_N"/>
</dbReference>
<protein>
    <recommendedName>
        <fullName evidence="4">Glycosyl hydrolase family 32 N-terminal domain-containing protein</fullName>
    </recommendedName>
</protein>
<evidence type="ECO:0000256" key="2">
    <source>
        <dbReference type="ARBA" id="ARBA00022801"/>
    </source>
</evidence>
<evidence type="ECO:0000256" key="1">
    <source>
        <dbReference type="ARBA" id="ARBA00009902"/>
    </source>
</evidence>
<comment type="similarity">
    <text evidence="1">Belongs to the glycosyl hydrolase 32 family.</text>
</comment>
<feature type="domain" description="Glycosyl hydrolase family 32 N-terminal" evidence="4">
    <location>
        <begin position="91"/>
        <end position="164"/>
    </location>
</feature>
<keyword evidence="3" id="KW-0326">Glycosidase</keyword>
<organism evidence="5 6">
    <name type="scientific">Fusarium duplospermum</name>
    <dbReference type="NCBI Taxonomy" id="1325734"/>
    <lineage>
        <taxon>Eukaryota</taxon>
        <taxon>Fungi</taxon>
        <taxon>Dikarya</taxon>
        <taxon>Ascomycota</taxon>
        <taxon>Pezizomycotina</taxon>
        <taxon>Sordariomycetes</taxon>
        <taxon>Hypocreomycetidae</taxon>
        <taxon>Hypocreales</taxon>
        <taxon>Nectriaceae</taxon>
        <taxon>Fusarium</taxon>
        <taxon>Fusarium solani species complex</taxon>
    </lineage>
</organism>
<evidence type="ECO:0000313" key="6">
    <source>
        <dbReference type="Proteomes" id="UP000288168"/>
    </source>
</evidence>
<evidence type="ECO:0000313" key="5">
    <source>
        <dbReference type="EMBL" id="RSL59340.1"/>
    </source>
</evidence>
<dbReference type="Pfam" id="PF00251">
    <property type="entry name" value="Glyco_hydro_32N"/>
    <property type="match status" value="1"/>
</dbReference>
<dbReference type="OrthoDB" id="202537at2759"/>
<dbReference type="AlphaFoldDB" id="A0A428Q212"/>
<evidence type="ECO:0000256" key="3">
    <source>
        <dbReference type="ARBA" id="ARBA00023295"/>
    </source>
</evidence>
<reference evidence="5 6" key="1">
    <citation type="submission" date="2017-06" db="EMBL/GenBank/DDBJ databases">
        <title>Comparative genomic analysis of Ambrosia Fusariam Clade fungi.</title>
        <authorList>
            <person name="Stajich J.E."/>
            <person name="Carrillo J."/>
            <person name="Kijimoto T."/>
            <person name="Eskalen A."/>
            <person name="O'Donnell K."/>
            <person name="Kasson M."/>
        </authorList>
    </citation>
    <scope>NUCLEOTIDE SEQUENCE [LARGE SCALE GENOMIC DNA]</scope>
    <source>
        <strain evidence="5 6">NRRL62584</strain>
    </source>
</reference>
<keyword evidence="6" id="KW-1185">Reference proteome</keyword>